<evidence type="ECO:0000256" key="6">
    <source>
        <dbReference type="ARBA" id="ARBA00023242"/>
    </source>
</evidence>
<evidence type="ECO:0000256" key="5">
    <source>
        <dbReference type="ARBA" id="ARBA00022990"/>
    </source>
</evidence>
<comment type="pathway">
    <text evidence="2">Protein modification; protein sumoylation.</text>
</comment>
<evidence type="ECO:0000259" key="10">
    <source>
        <dbReference type="Pfam" id="PF00899"/>
    </source>
</evidence>
<protein>
    <recommendedName>
        <fullName evidence="7">Ubiquitin-like 1-activating enzyme E1A</fullName>
    </recommendedName>
</protein>
<gene>
    <name evidence="11" type="ORF">KFK09_027084</name>
</gene>
<dbReference type="GO" id="GO:0016925">
    <property type="term" value="P:protein sumoylation"/>
    <property type="evidence" value="ECO:0007669"/>
    <property type="project" value="TreeGrafter"/>
</dbReference>
<dbReference type="PANTHER" id="PTHR10953">
    <property type="entry name" value="UBIQUITIN-ACTIVATING ENZYME E1"/>
    <property type="match status" value="1"/>
</dbReference>
<evidence type="ECO:0000256" key="7">
    <source>
        <dbReference type="ARBA" id="ARBA00044354"/>
    </source>
</evidence>
<dbReference type="Pfam" id="PF00899">
    <property type="entry name" value="ThiF"/>
    <property type="match status" value="1"/>
</dbReference>
<evidence type="ECO:0000313" key="11">
    <source>
        <dbReference type="EMBL" id="KAI0492808.1"/>
    </source>
</evidence>
<proteinExistence type="inferred from homology"/>
<dbReference type="OrthoDB" id="1708823at2759"/>
<comment type="similarity">
    <text evidence="3">Belongs to the ubiquitin-activating E1 family.</text>
</comment>
<dbReference type="Gene3D" id="3.40.50.720">
    <property type="entry name" value="NAD(P)-binding Rossmann-like Domain"/>
    <property type="match status" value="1"/>
</dbReference>
<dbReference type="InterPro" id="IPR045886">
    <property type="entry name" value="ThiF/MoeB/HesA"/>
</dbReference>
<sequence length="493" mass="54352">MTSYLDRCDALPFVVLCWVLKNTMQECSDQTASSTSIKIASPFSASSLQSAITPPTASLPPPAPPTHSPKPESFRLRVGLPTIIKWLPDEIYAALSKCQVEIKAVNSPRCPSASSPLHAEYNSSHLSLCLSFTHRDIEQGHSPCLIPSPPHLITSPPRLIPLSHLRLRIAMDGEELTAQQTALYDRQIRVWGVDAQKRLSKANVLVSGLNGTLAEFCKNIVLAGVGSLTLMDDRLVTEDAIHANFLITPEEAKHSGSSLAEVYCNALKEFNPMVHVSVEKGDLHQFAGVFLDKFDVVVISCCSLKDKIAINNKCRERQKRISFYTVECRDSCGEIFVDLKSYASAKKKSDGTEECQLEYSSLEEAISTSWRHLPSKTTKTYFAMRVLEHFESLQNRKPCQISVSDLPHVLEIRKNLCEAQGLNEFHIPDILLNRLVAAGAREHPPVCAILGGILGQEVIKAISGKGEPIKNFFYFNAADGKGIIEDIPPASVY</sequence>
<evidence type="ECO:0000256" key="3">
    <source>
        <dbReference type="ARBA" id="ARBA00005673"/>
    </source>
</evidence>
<organism evidence="11 12">
    <name type="scientific">Dendrobium nobile</name>
    <name type="common">Orchid</name>
    <dbReference type="NCBI Taxonomy" id="94219"/>
    <lineage>
        <taxon>Eukaryota</taxon>
        <taxon>Viridiplantae</taxon>
        <taxon>Streptophyta</taxon>
        <taxon>Embryophyta</taxon>
        <taxon>Tracheophyta</taxon>
        <taxon>Spermatophyta</taxon>
        <taxon>Magnoliopsida</taxon>
        <taxon>Liliopsida</taxon>
        <taxon>Asparagales</taxon>
        <taxon>Orchidaceae</taxon>
        <taxon>Epidendroideae</taxon>
        <taxon>Malaxideae</taxon>
        <taxon>Dendrobiinae</taxon>
        <taxon>Dendrobium</taxon>
    </lineage>
</organism>
<dbReference type="InterPro" id="IPR000594">
    <property type="entry name" value="ThiF_NAD_FAD-bd"/>
</dbReference>
<dbReference type="AlphaFoldDB" id="A0A8T3A9J2"/>
<dbReference type="GO" id="GO:0031510">
    <property type="term" value="C:SUMO activating enzyme complex"/>
    <property type="evidence" value="ECO:0007669"/>
    <property type="project" value="TreeGrafter"/>
</dbReference>
<evidence type="ECO:0000256" key="1">
    <source>
        <dbReference type="ARBA" id="ARBA00004123"/>
    </source>
</evidence>
<feature type="domain" description="THIF-type NAD/FAD binding fold" evidence="10">
    <location>
        <begin position="184"/>
        <end position="476"/>
    </location>
</feature>
<comment type="subunit">
    <text evidence="8">Heterodimer of SAE1A or SAE1B and SAE2. The complex binds SUMO proteins via SAE2.</text>
</comment>
<dbReference type="PANTHER" id="PTHR10953:SF162">
    <property type="entry name" value="SUMO-ACTIVATING ENZYME SUBUNIT 1"/>
    <property type="match status" value="1"/>
</dbReference>
<dbReference type="SUPFAM" id="SSF69572">
    <property type="entry name" value="Activating enzymes of the ubiquitin-like proteins"/>
    <property type="match status" value="1"/>
</dbReference>
<dbReference type="GO" id="GO:0005737">
    <property type="term" value="C:cytoplasm"/>
    <property type="evidence" value="ECO:0007669"/>
    <property type="project" value="TreeGrafter"/>
</dbReference>
<feature type="compositionally biased region" description="Pro residues" evidence="9">
    <location>
        <begin position="57"/>
        <end position="68"/>
    </location>
</feature>
<keyword evidence="6" id="KW-0539">Nucleus</keyword>
<keyword evidence="4" id="KW-0833">Ubl conjugation pathway</keyword>
<name>A0A8T3A9J2_DENNO</name>
<keyword evidence="5" id="KW-0007">Acetylation</keyword>
<comment type="subcellular location">
    <subcellularLocation>
        <location evidence="1">Nucleus</location>
    </subcellularLocation>
</comment>
<accession>A0A8T3A9J2</accession>
<feature type="region of interest" description="Disordered" evidence="9">
    <location>
        <begin position="50"/>
        <end position="73"/>
    </location>
</feature>
<dbReference type="InterPro" id="IPR035985">
    <property type="entry name" value="Ubiquitin-activating_enz"/>
</dbReference>
<evidence type="ECO:0000256" key="2">
    <source>
        <dbReference type="ARBA" id="ARBA00004718"/>
    </source>
</evidence>
<evidence type="ECO:0000256" key="4">
    <source>
        <dbReference type="ARBA" id="ARBA00022786"/>
    </source>
</evidence>
<evidence type="ECO:0000313" key="12">
    <source>
        <dbReference type="Proteomes" id="UP000829196"/>
    </source>
</evidence>
<reference evidence="11" key="1">
    <citation type="journal article" date="2022" name="Front. Genet.">
        <title>Chromosome-Scale Assembly of the Dendrobium nobile Genome Provides Insights Into the Molecular Mechanism of the Biosynthesis of the Medicinal Active Ingredient of Dendrobium.</title>
        <authorList>
            <person name="Xu Q."/>
            <person name="Niu S.-C."/>
            <person name="Li K.-L."/>
            <person name="Zheng P.-J."/>
            <person name="Zhang X.-J."/>
            <person name="Jia Y."/>
            <person name="Liu Y."/>
            <person name="Niu Y.-X."/>
            <person name="Yu L.-H."/>
            <person name="Chen D.-F."/>
            <person name="Zhang G.-Q."/>
        </authorList>
    </citation>
    <scope>NUCLEOTIDE SEQUENCE</scope>
    <source>
        <tissue evidence="11">Leaf</tissue>
    </source>
</reference>
<dbReference type="Proteomes" id="UP000829196">
    <property type="component" value="Unassembled WGS sequence"/>
</dbReference>
<comment type="caution">
    <text evidence="11">The sequence shown here is derived from an EMBL/GenBank/DDBJ whole genome shotgun (WGS) entry which is preliminary data.</text>
</comment>
<dbReference type="GO" id="GO:0019948">
    <property type="term" value="F:SUMO activating enzyme activity"/>
    <property type="evidence" value="ECO:0007669"/>
    <property type="project" value="TreeGrafter"/>
</dbReference>
<dbReference type="FunFam" id="3.40.50.720:FF:000404">
    <property type="entry name" value="SUMO-activating enzyme subunit 1B-2"/>
    <property type="match status" value="1"/>
</dbReference>
<dbReference type="EMBL" id="JAGYWB010000018">
    <property type="protein sequence ID" value="KAI0492808.1"/>
    <property type="molecule type" value="Genomic_DNA"/>
</dbReference>
<evidence type="ECO:0000256" key="8">
    <source>
        <dbReference type="ARBA" id="ARBA00063459"/>
    </source>
</evidence>
<dbReference type="SMR" id="A0A8T3A9J2"/>
<keyword evidence="12" id="KW-1185">Reference proteome</keyword>
<evidence type="ECO:0000256" key="9">
    <source>
        <dbReference type="SAM" id="MobiDB-lite"/>
    </source>
</evidence>